<dbReference type="RefSeq" id="WP_104715113.1">
    <property type="nucleotide sequence ID" value="NZ_PTRA01000004.1"/>
</dbReference>
<feature type="chain" id="PRO_5015652309" description="Serine hydrolase" evidence="1">
    <location>
        <begin position="21"/>
        <end position="451"/>
    </location>
</feature>
<evidence type="ECO:0000313" key="5">
    <source>
        <dbReference type="Proteomes" id="UP000239590"/>
    </source>
</evidence>
<accession>A0A2S7II90</accession>
<evidence type="ECO:0000259" key="2">
    <source>
        <dbReference type="Pfam" id="PF00144"/>
    </source>
</evidence>
<dbReference type="PANTHER" id="PTHR46825:SF9">
    <property type="entry name" value="BETA-LACTAMASE-RELATED DOMAIN-CONTAINING PROTEIN"/>
    <property type="match status" value="1"/>
</dbReference>
<feature type="domain" description="Peptidase S12 Pab87-related C-terminal" evidence="3">
    <location>
        <begin position="357"/>
        <end position="439"/>
    </location>
</feature>
<dbReference type="Proteomes" id="UP000239590">
    <property type="component" value="Unassembled WGS sequence"/>
</dbReference>
<dbReference type="Gene3D" id="3.40.710.10">
    <property type="entry name" value="DD-peptidase/beta-lactamase superfamily"/>
    <property type="match status" value="1"/>
</dbReference>
<gene>
    <name evidence="4" type="ORF">C5O19_19780</name>
</gene>
<dbReference type="InterPro" id="IPR012338">
    <property type="entry name" value="Beta-lactam/transpept-like"/>
</dbReference>
<feature type="domain" description="Beta-lactamase-related" evidence="2">
    <location>
        <begin position="40"/>
        <end position="327"/>
    </location>
</feature>
<evidence type="ECO:0000313" key="4">
    <source>
        <dbReference type="EMBL" id="PQA55653.1"/>
    </source>
</evidence>
<evidence type="ECO:0008006" key="6">
    <source>
        <dbReference type="Google" id="ProtNLM"/>
    </source>
</evidence>
<dbReference type="InterPro" id="IPR021860">
    <property type="entry name" value="Peptidase_S12_Pab87-rel_C"/>
</dbReference>
<keyword evidence="1" id="KW-0732">Signal</keyword>
<dbReference type="PANTHER" id="PTHR46825">
    <property type="entry name" value="D-ALANYL-D-ALANINE-CARBOXYPEPTIDASE/ENDOPEPTIDASE AMPH"/>
    <property type="match status" value="1"/>
</dbReference>
<evidence type="ECO:0000256" key="1">
    <source>
        <dbReference type="SAM" id="SignalP"/>
    </source>
</evidence>
<dbReference type="Pfam" id="PF00144">
    <property type="entry name" value="Beta-lactamase"/>
    <property type="match status" value="1"/>
</dbReference>
<dbReference type="EMBL" id="PTRA01000004">
    <property type="protein sequence ID" value="PQA55653.1"/>
    <property type="molecule type" value="Genomic_DNA"/>
</dbReference>
<evidence type="ECO:0000259" key="3">
    <source>
        <dbReference type="Pfam" id="PF11954"/>
    </source>
</evidence>
<dbReference type="SUPFAM" id="SSF56601">
    <property type="entry name" value="beta-lactamase/transpeptidase-like"/>
    <property type="match status" value="1"/>
</dbReference>
<protein>
    <recommendedName>
        <fullName evidence="6">Serine hydrolase</fullName>
    </recommendedName>
</protein>
<feature type="signal peptide" evidence="1">
    <location>
        <begin position="1"/>
        <end position="20"/>
    </location>
</feature>
<dbReference type="Pfam" id="PF11954">
    <property type="entry name" value="DUF3471"/>
    <property type="match status" value="1"/>
</dbReference>
<dbReference type="InterPro" id="IPR050491">
    <property type="entry name" value="AmpC-like"/>
</dbReference>
<reference evidence="5" key="1">
    <citation type="submission" date="2018-02" db="EMBL/GenBank/DDBJ databases">
        <title>Genome sequencing of Solimonas sp. HR-BB.</title>
        <authorList>
            <person name="Lee Y."/>
            <person name="Jeon C.O."/>
        </authorList>
    </citation>
    <scope>NUCLEOTIDE SEQUENCE [LARGE SCALE GENOMIC DNA]</scope>
    <source>
        <strain evidence="5">HR-U</strain>
    </source>
</reference>
<organism evidence="4 5">
    <name type="scientific">Siphonobacter curvatus</name>
    <dbReference type="NCBI Taxonomy" id="2094562"/>
    <lineage>
        <taxon>Bacteria</taxon>
        <taxon>Pseudomonadati</taxon>
        <taxon>Bacteroidota</taxon>
        <taxon>Cytophagia</taxon>
        <taxon>Cytophagales</taxon>
        <taxon>Cytophagaceae</taxon>
        <taxon>Siphonobacter</taxon>
    </lineage>
</organism>
<dbReference type="OrthoDB" id="9793489at2"/>
<sequence>MKHVLLLAASLLIFCFALSAQPLQALPEKVDDYLLSAHRAYRFNGVALIAQGGRVILHKAYGLSNVNTQMRNDTSTRFPILSITKSFTAALVLKLQEQGKLSVEDTLSQYVPDFPNANRITLRHLLTHTSGLFNYTELIGEEDSAIVGHPISRQFFFEVIKDKPLSFTPGKQFSYNNTGYYLLGLVVEKVTGTPYEQAMRELIFKPLRMNHSGFDFLNLPAESKAFGYDTLTGASYSAYPHPDSTVLFAAGGIYSTTRDLFSWGRAVATHRLLSESTWKRAFKEGYGWQTGTYERKAYIRHSGGYPGFMAEFVYYPGEDLTLILLNNFGTYTDGLFPLIMDLSSLVFGKPYDLWRERKEVKLDQKALESYVGTYRLNKKYAIDIVVRQGRLYALGQASSQMPVLALHATSPEDFFVWTFNTYLTFKKDTSGKVIAFLLREHGKDSTWKKVK</sequence>
<dbReference type="AlphaFoldDB" id="A0A2S7II90"/>
<comment type="caution">
    <text evidence="4">The sequence shown here is derived from an EMBL/GenBank/DDBJ whole genome shotgun (WGS) entry which is preliminary data.</text>
</comment>
<keyword evidence="5" id="KW-1185">Reference proteome</keyword>
<proteinExistence type="predicted"/>
<dbReference type="InterPro" id="IPR001466">
    <property type="entry name" value="Beta-lactam-related"/>
</dbReference>
<name>A0A2S7II90_9BACT</name>